<evidence type="ECO:0000313" key="2">
    <source>
        <dbReference type="EMBL" id="QSS64573.1"/>
    </source>
</evidence>
<evidence type="ECO:0000256" key="1">
    <source>
        <dbReference type="SAM" id="MobiDB-lite"/>
    </source>
</evidence>
<evidence type="ECO:0000313" key="3">
    <source>
        <dbReference type="Proteomes" id="UP000663671"/>
    </source>
</evidence>
<reference evidence="2" key="1">
    <citation type="submission" date="2021-01" db="EMBL/GenBank/DDBJ databases">
        <title>Chromosome-level genome assembly of a human fungal pathogen reveals clustering of transcriptionally co-regulated genes.</title>
        <authorList>
            <person name="Voorhies M."/>
            <person name="Cohen S."/>
            <person name="Shea T.P."/>
            <person name="Petrus S."/>
            <person name="Munoz J.F."/>
            <person name="Poplawski S."/>
            <person name="Goldman W.E."/>
            <person name="Michael T."/>
            <person name="Cuomo C.A."/>
            <person name="Sil A."/>
            <person name="Beyhan S."/>
        </authorList>
    </citation>
    <scope>NUCLEOTIDE SEQUENCE</scope>
    <source>
        <strain evidence="2">WU24</strain>
    </source>
</reference>
<dbReference type="EMBL" id="CP069114">
    <property type="protein sequence ID" value="QSS64573.1"/>
    <property type="molecule type" value="Genomic_DNA"/>
</dbReference>
<proteinExistence type="predicted"/>
<organism evidence="2 3">
    <name type="scientific">Ajellomyces capsulatus</name>
    <name type="common">Darling's disease fungus</name>
    <name type="synonym">Histoplasma capsulatum</name>
    <dbReference type="NCBI Taxonomy" id="5037"/>
    <lineage>
        <taxon>Eukaryota</taxon>
        <taxon>Fungi</taxon>
        <taxon>Dikarya</taxon>
        <taxon>Ascomycota</taxon>
        <taxon>Pezizomycotina</taxon>
        <taxon>Eurotiomycetes</taxon>
        <taxon>Eurotiomycetidae</taxon>
        <taxon>Onygenales</taxon>
        <taxon>Ajellomycetaceae</taxon>
        <taxon>Histoplasma</taxon>
    </lineage>
</organism>
<protein>
    <submittedName>
        <fullName evidence="2">Uncharacterized protein</fullName>
    </submittedName>
</protein>
<accession>A0A8A1MIT6</accession>
<dbReference type="VEuPathDB" id="FungiDB:I7I51_01641"/>
<sequence length="79" mass="9057">MTNSHCTNQVRSRVIPSKSDLSRVFQKHNWAKLGTSNLVNQKTNEKLVVISNRLQYLPQCNNPKMPTPRPSIQELMPLV</sequence>
<feature type="region of interest" description="Disordered" evidence="1">
    <location>
        <begin position="60"/>
        <end position="79"/>
    </location>
</feature>
<dbReference type="Proteomes" id="UP000663671">
    <property type="component" value="Chromosome 1"/>
</dbReference>
<gene>
    <name evidence="2" type="ORF">I7I51_01641</name>
</gene>
<name>A0A8A1MIT6_AJECA</name>
<dbReference type="AlphaFoldDB" id="A0A8A1MIT6"/>